<dbReference type="Pfam" id="PF00291">
    <property type="entry name" value="PALP"/>
    <property type="match status" value="1"/>
</dbReference>
<comment type="cofactor">
    <cofactor evidence="1">
        <name>pyridoxal 5'-phosphate</name>
        <dbReference type="ChEBI" id="CHEBI:597326"/>
    </cofactor>
</comment>
<protein>
    <submittedName>
        <fullName evidence="4">Pyridoxal phosphate-dependent enzyme</fullName>
    </submittedName>
</protein>
<accession>A0A250JC73</accession>
<dbReference type="InterPro" id="IPR050214">
    <property type="entry name" value="Cys_Synth/Cystath_Beta-Synth"/>
</dbReference>
<keyword evidence="2" id="KW-0663">Pyridoxal phosphate</keyword>
<dbReference type="Proteomes" id="UP000217257">
    <property type="component" value="Chromosome"/>
</dbReference>
<dbReference type="GO" id="GO:1901605">
    <property type="term" value="P:alpha-amino acid metabolic process"/>
    <property type="evidence" value="ECO:0007669"/>
    <property type="project" value="UniProtKB-ARBA"/>
</dbReference>
<evidence type="ECO:0000313" key="5">
    <source>
        <dbReference type="Proteomes" id="UP000217257"/>
    </source>
</evidence>
<reference evidence="4 5" key="1">
    <citation type="submission" date="2017-06" db="EMBL/GenBank/DDBJ databases">
        <title>Sequencing and comparative analysis of myxobacterial genomes.</title>
        <authorList>
            <person name="Rupp O."/>
            <person name="Goesmann A."/>
            <person name="Sogaard-Andersen L."/>
        </authorList>
    </citation>
    <scope>NUCLEOTIDE SEQUENCE [LARGE SCALE GENOMIC DNA]</scope>
    <source>
        <strain evidence="4 5">DSM 52655</strain>
    </source>
</reference>
<dbReference type="AlphaFoldDB" id="A0A250JC73"/>
<feature type="domain" description="Tryptophan synthase beta chain-like PALP" evidence="3">
    <location>
        <begin position="21"/>
        <end position="307"/>
    </location>
</feature>
<dbReference type="Gene3D" id="3.40.50.1100">
    <property type="match status" value="2"/>
</dbReference>
<proteinExistence type="predicted"/>
<name>A0A250JC73_9BACT</name>
<dbReference type="InterPro" id="IPR001926">
    <property type="entry name" value="TrpB-like_PALP"/>
</dbReference>
<evidence type="ECO:0000256" key="2">
    <source>
        <dbReference type="ARBA" id="ARBA00022898"/>
    </source>
</evidence>
<dbReference type="CDD" id="cd01561">
    <property type="entry name" value="CBS_like"/>
    <property type="match status" value="1"/>
</dbReference>
<dbReference type="EMBL" id="CP022098">
    <property type="protein sequence ID" value="ATB41117.1"/>
    <property type="molecule type" value="Genomic_DNA"/>
</dbReference>
<dbReference type="InterPro" id="IPR036052">
    <property type="entry name" value="TrpB-like_PALP_sf"/>
</dbReference>
<dbReference type="KEGG" id="cfus:CYFUS_006579"/>
<evidence type="ECO:0000256" key="1">
    <source>
        <dbReference type="ARBA" id="ARBA00001933"/>
    </source>
</evidence>
<evidence type="ECO:0000259" key="3">
    <source>
        <dbReference type="Pfam" id="PF00291"/>
    </source>
</evidence>
<dbReference type="PANTHER" id="PTHR10314">
    <property type="entry name" value="CYSTATHIONINE BETA-SYNTHASE"/>
    <property type="match status" value="1"/>
</dbReference>
<organism evidence="4 5">
    <name type="scientific">Cystobacter fuscus</name>
    <dbReference type="NCBI Taxonomy" id="43"/>
    <lineage>
        <taxon>Bacteria</taxon>
        <taxon>Pseudomonadati</taxon>
        <taxon>Myxococcota</taxon>
        <taxon>Myxococcia</taxon>
        <taxon>Myxococcales</taxon>
        <taxon>Cystobacterineae</taxon>
        <taxon>Archangiaceae</taxon>
        <taxon>Cystobacter</taxon>
    </lineage>
</organism>
<evidence type="ECO:0000313" key="4">
    <source>
        <dbReference type="EMBL" id="ATB41117.1"/>
    </source>
</evidence>
<sequence length="386" mass="41935">MNARPFPVEHMPVKASSVLELMKNTPLVRLRGRGVSTPRARLWGKLELAMPGQMKDRVALQAVEDAEARGELRPGGVIVESSSGTMAEGLARVGSLKGYRVIIVTDPRIDTTAAAKLQALGAELEVVDVYHPEGGWQHSRLQRLREVLERNPGAFWPRQYDTPSNPNAYVNHLSQELLEALGSNLVAVVGSVGSGGSLSGTAQALRQKLPNVRVVAVDAVGSVQFHQPNRKRLQSGHGNSIIAGNINYRVMDEAHWLSDGEVFSGCWELARREGVFAGGSSGAAYIVASWVAEQYGPDQDVVVILPDRGDRYADTIYSRDYLAKHNLVGIEAAAQPTRIRYGVDVAERWSWAPLPHDGSVPYHAPEAILSGQLTRELGLPDPEAKP</sequence>
<dbReference type="SUPFAM" id="SSF53686">
    <property type="entry name" value="Tryptophan synthase beta subunit-like PLP-dependent enzymes"/>
    <property type="match status" value="1"/>
</dbReference>
<gene>
    <name evidence="4" type="ORF">CYFUS_006579</name>
</gene>